<dbReference type="InterPro" id="IPR010781">
    <property type="entry name" value="DUF1376"/>
</dbReference>
<comment type="caution">
    <text evidence="2">The sequence shown here is derived from an EMBL/GenBank/DDBJ whole genome shotgun (WGS) entry which is preliminary data.</text>
</comment>
<evidence type="ECO:0000313" key="3">
    <source>
        <dbReference type="Proteomes" id="UP001410394"/>
    </source>
</evidence>
<gene>
    <name evidence="2" type="ORF">ABDB84_05470</name>
</gene>
<evidence type="ECO:0000256" key="1">
    <source>
        <dbReference type="SAM" id="MobiDB-lite"/>
    </source>
</evidence>
<feature type="compositionally biased region" description="Polar residues" evidence="1">
    <location>
        <begin position="193"/>
        <end position="211"/>
    </location>
</feature>
<feature type="compositionally biased region" description="Polar residues" evidence="1">
    <location>
        <begin position="170"/>
        <end position="185"/>
    </location>
</feature>
<reference evidence="2 3" key="1">
    <citation type="journal article" date="2018" name="Int. J. Syst. Evol. Microbiol.">
        <title>Uliginosibacterium sediminicola sp. nov., isolated from freshwater sediment.</title>
        <authorList>
            <person name="Hwang W.M."/>
            <person name="Kim S.M."/>
            <person name="Kang K."/>
            <person name="Ahn T.Y."/>
        </authorList>
    </citation>
    <scope>NUCLEOTIDE SEQUENCE [LARGE SCALE GENOMIC DNA]</scope>
    <source>
        <strain evidence="2 3">M1-21</strain>
    </source>
</reference>
<proteinExistence type="predicted"/>
<dbReference type="Proteomes" id="UP001410394">
    <property type="component" value="Unassembled WGS sequence"/>
</dbReference>
<feature type="region of interest" description="Disordered" evidence="1">
    <location>
        <begin position="146"/>
        <end position="217"/>
    </location>
</feature>
<protein>
    <submittedName>
        <fullName evidence="2">YdaU family protein</fullName>
    </submittedName>
</protein>
<organism evidence="2 3">
    <name type="scientific">Uliginosibacterium sediminicola</name>
    <dbReference type="NCBI Taxonomy" id="2024550"/>
    <lineage>
        <taxon>Bacteria</taxon>
        <taxon>Pseudomonadati</taxon>
        <taxon>Pseudomonadota</taxon>
        <taxon>Betaproteobacteria</taxon>
        <taxon>Rhodocyclales</taxon>
        <taxon>Zoogloeaceae</taxon>
        <taxon>Uliginosibacterium</taxon>
    </lineage>
</organism>
<dbReference type="Pfam" id="PF07120">
    <property type="entry name" value="DUF1376"/>
    <property type="match status" value="1"/>
</dbReference>
<evidence type="ECO:0000313" key="2">
    <source>
        <dbReference type="EMBL" id="MEN3067922.1"/>
    </source>
</evidence>
<accession>A0ABU9YW43</accession>
<dbReference type="EMBL" id="JBDIVE010000002">
    <property type="protein sequence ID" value="MEN3067922.1"/>
    <property type="molecule type" value="Genomic_DNA"/>
</dbReference>
<name>A0ABU9YW43_9RHOO</name>
<dbReference type="RefSeq" id="WP_345918685.1">
    <property type="nucleotide sequence ID" value="NZ_JBDIVE010000002.1"/>
</dbReference>
<keyword evidence="3" id="KW-1185">Reference proteome</keyword>
<sequence>MNYYEHHIRDYDTDTSHLTWVEDMAYTRILRLYYRKEKPVPADVKEVCRLVRATTREQREAVESVLNEFFVLHADGWRNETCDAVIAEYLAGEPEREARRANEQSRVRRHRAERAQLFRKLTETGRHASWNIGIKELRAMAGAIENNNLHPGAPDTEAAAVTTHEKPETLNETAHVTPATATQTPDTRHQTPDTKVNPSSPHSSPAAQEGSSPKVRKYSYSDADMDCAKWLYAELLTIRPELKQPNLEAWANEVRLMIEQDSRKHREICALMRWACNDAFWRGNIMSPDKLRKQYDQLAIKARAGSAPSSASRQEALEARNRAVDWRPPGYVEKACGEAIEGSAKEATSAD</sequence>